<dbReference type="RefSeq" id="WP_143947245.1">
    <property type="nucleotide sequence ID" value="NZ_BAABMB010000001.1"/>
</dbReference>
<dbReference type="Proteomes" id="UP000318405">
    <property type="component" value="Unassembled WGS sequence"/>
</dbReference>
<dbReference type="Pfam" id="PF04230">
    <property type="entry name" value="PS_pyruv_trans"/>
    <property type="match status" value="1"/>
</dbReference>
<dbReference type="EMBL" id="VLTJ01000010">
    <property type="protein sequence ID" value="TSH97290.1"/>
    <property type="molecule type" value="Genomic_DNA"/>
</dbReference>
<comment type="caution">
    <text evidence="2">The sequence shown here is derived from an EMBL/GenBank/DDBJ whole genome shotgun (WGS) entry which is preliminary data.</text>
</comment>
<feature type="domain" description="Polysaccharide pyruvyl transferase" evidence="1">
    <location>
        <begin position="66"/>
        <end position="323"/>
    </location>
</feature>
<dbReference type="InterPro" id="IPR007345">
    <property type="entry name" value="Polysacch_pyruvyl_Trfase"/>
</dbReference>
<dbReference type="GO" id="GO:0016740">
    <property type="term" value="F:transferase activity"/>
    <property type="evidence" value="ECO:0007669"/>
    <property type="project" value="UniProtKB-KW"/>
</dbReference>
<name>A0A556AWJ0_9BURK</name>
<evidence type="ECO:0000313" key="3">
    <source>
        <dbReference type="Proteomes" id="UP000318405"/>
    </source>
</evidence>
<evidence type="ECO:0000313" key="2">
    <source>
        <dbReference type="EMBL" id="TSH97290.1"/>
    </source>
</evidence>
<proteinExistence type="predicted"/>
<keyword evidence="3" id="KW-1185">Reference proteome</keyword>
<dbReference type="AlphaFoldDB" id="A0A556AWJ0"/>
<keyword evidence="2" id="KW-0808">Transferase</keyword>
<dbReference type="OrthoDB" id="9767435at2"/>
<accession>A0A556AWJ0</accession>
<organism evidence="2 3">
    <name type="scientific">Verticiella sediminum</name>
    <dbReference type="NCBI Taxonomy" id="1247510"/>
    <lineage>
        <taxon>Bacteria</taxon>
        <taxon>Pseudomonadati</taxon>
        <taxon>Pseudomonadota</taxon>
        <taxon>Betaproteobacteria</taxon>
        <taxon>Burkholderiales</taxon>
        <taxon>Alcaligenaceae</taxon>
        <taxon>Verticiella</taxon>
    </lineage>
</organism>
<gene>
    <name evidence="2" type="ORF">FOZ76_06050</name>
</gene>
<sequence length="408" mass="45468">MHATHDSQHVPNIEETASRPEAPLRVAILWKFPTLGLYSNAPFSALFNGIGHNNGNLAFVYAIKNHITNPVNFFGWSTSPEQLQESADIIVIPCANQLGKHTDYGSMASNLEKSGLPIVAIGLGAQADNYDHDIQLSEGTRRWVEVIAKSTKTCNIYTRGPYTSDQIEKLGINGSVVTGGCPSYFINPEPKLGQRVAERWSQIEVPRSISVAAGHQAWLHTREIEHQLIALMMDPACPGQYVVQSMEEMVKISRGVFEGISDHNIKALRNHTVPHYSFDEFKSWCNNYARSFYDVPAWMDSLRRYDLTIGTRYHGIALALQAERMGLTITIDSRTRELCENTGVPHIAAGDIKGAITRSNLKRMIKFDSAKYDLHRSSAAARYRQFLMANGLQPAGYLSRMATIDMPS</sequence>
<protein>
    <submittedName>
        <fullName evidence="2">Polysaccharide pyruvyl transferase family protein</fullName>
    </submittedName>
</protein>
<reference evidence="2 3" key="1">
    <citation type="submission" date="2019-07" db="EMBL/GenBank/DDBJ databases">
        <title>Qingshengfaniella alkalisoli gen. nov., sp. nov., isolated from saline soil.</title>
        <authorList>
            <person name="Xu L."/>
            <person name="Huang X.-X."/>
            <person name="Sun J.-Q."/>
        </authorList>
    </citation>
    <scope>NUCLEOTIDE SEQUENCE [LARGE SCALE GENOMIC DNA]</scope>
    <source>
        <strain evidence="2 3">DSM 27279</strain>
    </source>
</reference>
<evidence type="ECO:0000259" key="1">
    <source>
        <dbReference type="Pfam" id="PF04230"/>
    </source>
</evidence>